<reference evidence="1" key="1">
    <citation type="submission" date="2021-05" db="EMBL/GenBank/DDBJ databases">
        <authorList>
            <person name="Pan Q."/>
            <person name="Jouanno E."/>
            <person name="Zahm M."/>
            <person name="Klopp C."/>
            <person name="Cabau C."/>
            <person name="Louis A."/>
            <person name="Berthelot C."/>
            <person name="Parey E."/>
            <person name="Roest Crollius H."/>
            <person name="Montfort J."/>
            <person name="Robinson-Rechavi M."/>
            <person name="Bouchez O."/>
            <person name="Lampietro C."/>
            <person name="Lopez Roques C."/>
            <person name="Donnadieu C."/>
            <person name="Postlethwait J."/>
            <person name="Bobe J."/>
            <person name="Dillon D."/>
            <person name="Chandos A."/>
            <person name="von Hippel F."/>
            <person name="Guiguen Y."/>
        </authorList>
    </citation>
    <scope>NUCLEOTIDE SEQUENCE</scope>
    <source>
        <strain evidence="1">YG-Jan2019</strain>
    </source>
</reference>
<comment type="caution">
    <text evidence="1">The sequence shown here is derived from an EMBL/GenBank/DDBJ whole genome shotgun (WGS) entry which is preliminary data.</text>
</comment>
<accession>A0ACC2HJQ6</accession>
<name>A0ACC2HJQ6_DALPE</name>
<protein>
    <submittedName>
        <fullName evidence="1">Uncharacterized protein</fullName>
    </submittedName>
</protein>
<dbReference type="EMBL" id="CM055729">
    <property type="protein sequence ID" value="KAJ8015713.1"/>
    <property type="molecule type" value="Genomic_DNA"/>
</dbReference>
<dbReference type="Proteomes" id="UP001157502">
    <property type="component" value="Chromosome 2"/>
</dbReference>
<sequence>MATERYGSGKNRRSVNQLCANCAHLLKNIVEAIEVEEDFWGFLAWGKTQMMQCNWRTCFTAVCLCVLSNSCPPCSGSTSLWGKKVDFRGRPCKWQLAVGCVVPALKELTVCVHLYRYTALPKWTGFVYKAPGEKPVELGLVGRNHQLVALLFGQEWPLTEPLLPGYWHVVCLTWSAHSDTFRLYINGTRRLNERVNGTLSRTLAQNGTLTLGESHTVVGGLMEYETGKELLGAISLFRMWGRELRVDELDVDSCWDGSVVSWDSRNWNDKTCQPEYDPSLQCVWSTYQIQMRTLIEQRHPPTIPLKSTEDTIRNWLREIFPGNISIQDIHLEPPSNICQIANNGREEDTKKKSTIVNSNSPSVNCYSVRCDVYVEVSPEVDVGLAQAKIFIKLKEAFISGDVNVSADPSSISVHPIGAFLNVTAFPPTFSSTRADSSTTTLHDQVSISLSTTNKPLELNSTGTGIGANFYSVNMTLKMNRTGNDPETTIQKWVERMLKEVKMTAFNFRLLNLISRDITGTLELEKMVKARKENIRFRCTFHVVDGDQSRNISYAQKLMTDMLSGNHVHEDIWVKPEDIQISHIDPGNCPEDTHDSFWGEYIWPITEAHHTQSMTCAKNEEEKAYRKCLLDEVTGKARWARPDLRLCQPVITITDLDKVTVTTNNSADVIDIIQVLLGGEVFLNSSQLASVIQKLDEVLQVCVVTPDLGGEIVNIIGGILRSKTDLSEVTNNILDITDSVGEQMNFPEESLNVTVPSLSLSMINVDKKQFQGLTFGVSSITTGLTPEIFVNQTFINEPSENTVVSISLPAALQNFFPEGDKKMRIQFHFYGTQDLFEDPDTNWTLNSYVVSASVSNSTITNLKNPVVVTLNHLEPKEGGSQVQCVYWDFQKNNGSGGWDNSGCETLPSISPFQTICHCFHLTHFGVLLDVSKTPISEADQEILTIISYLGCGISSIFLGISLLTYLAFEKLRKDYPSKILINLSVALLGLNLVFLLDSWMSSFNSYVLCIATAATLHYFLLASFTWMALEAIHMYFALVRVFNVYVPSYILKFCLFGWGVPLGIVFLILVIEKDAYGNAVSENPLETSEPFCWIQIDVFFYVGVVAFVILVLVLNGSVFIVVLVQIRHMQTNKPALSGGKHSVTHDLRAVASLTVLLGLTWPIAFFTWGAARVPMLYLFSVLNSLQGFFIFVFHCLMKDSVTKKWRIHLCCGRFRLSDYSDWSRSVTIRGNTKDNRLVQCFVSEKSENTSSLKVSENSTAASSISGISYNQDHWRGVAPP</sequence>
<evidence type="ECO:0000313" key="1">
    <source>
        <dbReference type="EMBL" id="KAJ8015713.1"/>
    </source>
</evidence>
<evidence type="ECO:0000313" key="2">
    <source>
        <dbReference type="Proteomes" id="UP001157502"/>
    </source>
</evidence>
<keyword evidence="2" id="KW-1185">Reference proteome</keyword>
<gene>
    <name evidence="1" type="ORF">DPEC_G00028990</name>
</gene>
<proteinExistence type="predicted"/>
<organism evidence="1 2">
    <name type="scientific">Dallia pectoralis</name>
    <name type="common">Alaska blackfish</name>
    <dbReference type="NCBI Taxonomy" id="75939"/>
    <lineage>
        <taxon>Eukaryota</taxon>
        <taxon>Metazoa</taxon>
        <taxon>Chordata</taxon>
        <taxon>Craniata</taxon>
        <taxon>Vertebrata</taxon>
        <taxon>Euteleostomi</taxon>
        <taxon>Actinopterygii</taxon>
        <taxon>Neopterygii</taxon>
        <taxon>Teleostei</taxon>
        <taxon>Protacanthopterygii</taxon>
        <taxon>Esociformes</taxon>
        <taxon>Umbridae</taxon>
        <taxon>Dallia</taxon>
    </lineage>
</organism>